<dbReference type="PANTHER" id="PTHR30250:SF29">
    <property type="entry name" value="POLYSACCHARIDE BIOSYNTHESIS PROTEIN C-TERMINAL DOMAIN-CONTAINING PROTEIN"/>
    <property type="match status" value="1"/>
</dbReference>
<dbReference type="GO" id="GO:0005886">
    <property type="term" value="C:plasma membrane"/>
    <property type="evidence" value="ECO:0007669"/>
    <property type="project" value="UniProtKB-SubCell"/>
</dbReference>
<protein>
    <submittedName>
        <fullName evidence="7">Uncharacterized protein</fullName>
    </submittedName>
</protein>
<feature type="transmembrane region" description="Helical" evidence="6">
    <location>
        <begin position="88"/>
        <end position="107"/>
    </location>
</feature>
<feature type="transmembrane region" description="Helical" evidence="6">
    <location>
        <begin position="359"/>
        <end position="377"/>
    </location>
</feature>
<keyword evidence="4 6" id="KW-1133">Transmembrane helix</keyword>
<dbReference type="InterPro" id="IPR050833">
    <property type="entry name" value="Poly_Biosynth_Transport"/>
</dbReference>
<feature type="transmembrane region" description="Helical" evidence="6">
    <location>
        <begin position="51"/>
        <end position="68"/>
    </location>
</feature>
<feature type="transmembrane region" description="Helical" evidence="6">
    <location>
        <begin position="160"/>
        <end position="179"/>
    </location>
</feature>
<comment type="subcellular location">
    <subcellularLocation>
        <location evidence="1">Cell membrane</location>
        <topology evidence="1">Multi-pass membrane protein</topology>
    </subcellularLocation>
</comment>
<dbReference type="InterPro" id="IPR002797">
    <property type="entry name" value="Polysacc_synth"/>
</dbReference>
<keyword evidence="2" id="KW-1003">Cell membrane</keyword>
<accession>A0A366SGL7</accession>
<dbReference type="Proteomes" id="UP000252800">
    <property type="component" value="Unassembled WGS sequence"/>
</dbReference>
<dbReference type="PANTHER" id="PTHR30250">
    <property type="entry name" value="PST FAMILY PREDICTED COLANIC ACID TRANSPORTER"/>
    <property type="match status" value="1"/>
</dbReference>
<evidence type="ECO:0000256" key="5">
    <source>
        <dbReference type="ARBA" id="ARBA00023136"/>
    </source>
</evidence>
<evidence type="ECO:0000313" key="7">
    <source>
        <dbReference type="EMBL" id="RBR28649.1"/>
    </source>
</evidence>
<feature type="transmembrane region" description="Helical" evidence="6">
    <location>
        <begin position="327"/>
        <end position="347"/>
    </location>
</feature>
<feature type="transmembrane region" description="Helical" evidence="6">
    <location>
        <begin position="413"/>
        <end position="432"/>
    </location>
</feature>
<keyword evidence="3 6" id="KW-0812">Transmembrane</keyword>
<dbReference type="RefSeq" id="WP_113784912.1">
    <property type="nucleotide sequence ID" value="NZ_KZ845744.1"/>
</dbReference>
<evidence type="ECO:0000313" key="8">
    <source>
        <dbReference type="Proteomes" id="UP000252800"/>
    </source>
</evidence>
<feature type="transmembrane region" description="Helical" evidence="6">
    <location>
        <begin position="119"/>
        <end position="139"/>
    </location>
</feature>
<reference evidence="7 8" key="1">
    <citation type="submission" date="2015-06" db="EMBL/GenBank/DDBJ databases">
        <title>The Genome Sequence of Enterococcus cecorum 170AEA1.</title>
        <authorList>
            <consortium name="The Broad Institute Genomics Platform"/>
            <consortium name="The Broad Institute Genome Sequencing Center for Infectious Disease"/>
            <person name="Earl A.M."/>
            <person name="Van Tyne D."/>
            <person name="Lebreton F."/>
            <person name="Saavedra J.T."/>
            <person name="Gilmore M.S."/>
            <person name="Manson McGuire A."/>
            <person name="Clock S."/>
            <person name="Crupain M."/>
            <person name="Rangan U."/>
            <person name="Young S."/>
            <person name="Abouelleil A."/>
            <person name="Cao P."/>
            <person name="Chapman S.B."/>
            <person name="Griggs A."/>
            <person name="Priest M."/>
            <person name="Shea T."/>
            <person name="Wortman J."/>
            <person name="Nusbaum C."/>
            <person name="Birren B."/>
        </authorList>
    </citation>
    <scope>NUCLEOTIDE SEQUENCE [LARGE SCALE GENOMIC DNA]</scope>
    <source>
        <strain evidence="7 8">170AEA1</strain>
    </source>
</reference>
<proteinExistence type="predicted"/>
<feature type="transmembrane region" description="Helical" evidence="6">
    <location>
        <begin position="185"/>
        <end position="203"/>
    </location>
</feature>
<feature type="transmembrane region" description="Helical" evidence="6">
    <location>
        <begin position="481"/>
        <end position="503"/>
    </location>
</feature>
<gene>
    <name evidence="7" type="ORF">EB18_01781</name>
</gene>
<sequence>MSDKSMKQLLKGAFILTFAAFLSKILSAVYRVPFQNFVGDLGFYVYQQAYPFYGVAMTLALTGFPQFLSKFLAESRNDLEKQKKAAKIFPFLVILSFTMAIGLLLLSPLLARWMGNERLTGVLMVSACTFFLVPLLSIYRGAYQSELAMLASGVSQVYEQLIRVLIIILAALGFSFGYFDVYQTAQWAMTGSVIGGIIALCILKKYQKQQLSWLHFAWPTVAQIKELFRTERYLLSRLLIEGGLLTLYTGLLIVFQLVDSFTVANGLHQAGLSMLEAQNLKGIYDRGQPFVQLGLVVSTALSASFLPNLTRYQMQDKSFSHLRSSKMYLRLIATLSSAATVGLILILPLMNKALFRDTLGSSALSIFAIAIFMMSMIQSYQAIEQSKNHFRPAFYAVVGAIVLKMILSYPLTIFFSINGASLSTILALGYALGYFMLKTSRAVNGFWKEDQFVLKLAVCLLVMTIGLIGYLQLLPTDLSRLASLAVCILGVIIGATLFLVTALKVRLLTIREWLLLPKGKQILVLMRGKNEIR</sequence>
<feature type="transmembrane region" description="Helical" evidence="6">
    <location>
        <begin position="389"/>
        <end position="407"/>
    </location>
</feature>
<evidence type="ECO:0000256" key="2">
    <source>
        <dbReference type="ARBA" id="ARBA00022475"/>
    </source>
</evidence>
<organism evidence="7 8">
    <name type="scientific">Enterococcus cecorum</name>
    <dbReference type="NCBI Taxonomy" id="44008"/>
    <lineage>
        <taxon>Bacteria</taxon>
        <taxon>Bacillati</taxon>
        <taxon>Bacillota</taxon>
        <taxon>Bacilli</taxon>
        <taxon>Lactobacillales</taxon>
        <taxon>Enterococcaceae</taxon>
        <taxon>Enterococcus</taxon>
    </lineage>
</organism>
<dbReference type="AlphaFoldDB" id="A0A366SGL7"/>
<evidence type="ECO:0000256" key="3">
    <source>
        <dbReference type="ARBA" id="ARBA00022692"/>
    </source>
</evidence>
<evidence type="ECO:0000256" key="4">
    <source>
        <dbReference type="ARBA" id="ARBA00022989"/>
    </source>
</evidence>
<feature type="transmembrane region" description="Helical" evidence="6">
    <location>
        <begin position="289"/>
        <end position="306"/>
    </location>
</feature>
<dbReference type="InterPro" id="IPR024923">
    <property type="entry name" value="PG_synth_SpoVB"/>
</dbReference>
<evidence type="ECO:0000256" key="1">
    <source>
        <dbReference type="ARBA" id="ARBA00004651"/>
    </source>
</evidence>
<dbReference type="Pfam" id="PF01943">
    <property type="entry name" value="Polysacc_synt"/>
    <property type="match status" value="1"/>
</dbReference>
<dbReference type="CDD" id="cd13124">
    <property type="entry name" value="MATE_SpoVB_like"/>
    <property type="match status" value="1"/>
</dbReference>
<evidence type="ECO:0000256" key="6">
    <source>
        <dbReference type="SAM" id="Phobius"/>
    </source>
</evidence>
<feature type="transmembrane region" description="Helical" evidence="6">
    <location>
        <begin position="238"/>
        <end position="258"/>
    </location>
</feature>
<dbReference type="EMBL" id="LEOY01000014">
    <property type="protein sequence ID" value="RBR28649.1"/>
    <property type="molecule type" value="Genomic_DNA"/>
</dbReference>
<feature type="transmembrane region" description="Helical" evidence="6">
    <location>
        <begin position="452"/>
        <end position="475"/>
    </location>
</feature>
<name>A0A366SGL7_9ENTE</name>
<keyword evidence="5 6" id="KW-0472">Membrane</keyword>
<comment type="caution">
    <text evidence="7">The sequence shown here is derived from an EMBL/GenBank/DDBJ whole genome shotgun (WGS) entry which is preliminary data.</text>
</comment>